<reference evidence="1 2" key="1">
    <citation type="journal article" date="2021" name="Elife">
        <title>Chloroplast acquisition without the gene transfer in kleptoplastic sea slugs, Plakobranchus ocellatus.</title>
        <authorList>
            <person name="Maeda T."/>
            <person name="Takahashi S."/>
            <person name="Yoshida T."/>
            <person name="Shimamura S."/>
            <person name="Takaki Y."/>
            <person name="Nagai Y."/>
            <person name="Toyoda A."/>
            <person name="Suzuki Y."/>
            <person name="Arimoto A."/>
            <person name="Ishii H."/>
            <person name="Satoh N."/>
            <person name="Nishiyama T."/>
            <person name="Hasebe M."/>
            <person name="Maruyama T."/>
            <person name="Minagawa J."/>
            <person name="Obokata J."/>
            <person name="Shigenobu S."/>
        </authorList>
    </citation>
    <scope>NUCLEOTIDE SEQUENCE [LARGE SCALE GENOMIC DNA]</scope>
</reference>
<comment type="caution">
    <text evidence="1">The sequence shown here is derived from an EMBL/GenBank/DDBJ whole genome shotgun (WGS) entry which is preliminary data.</text>
</comment>
<sequence>MAKEEAYTTKTGKAMPARKTDQVSMVLCGSEEKGGTECVCYLVCSAHKPLCTANDDGPAGMMEVGASKVLWGRSMKINFRYTTNISDGDSKTYNKIVKLKP</sequence>
<evidence type="ECO:0000313" key="1">
    <source>
        <dbReference type="EMBL" id="GFO39979.1"/>
    </source>
</evidence>
<accession>A0AAV4D714</accession>
<dbReference type="Proteomes" id="UP000735302">
    <property type="component" value="Unassembled WGS sequence"/>
</dbReference>
<protein>
    <submittedName>
        <fullName evidence="1">Uncharacterized protein</fullName>
    </submittedName>
</protein>
<evidence type="ECO:0000313" key="2">
    <source>
        <dbReference type="Proteomes" id="UP000735302"/>
    </source>
</evidence>
<gene>
    <name evidence="1" type="ORF">PoB_006648400</name>
</gene>
<dbReference type="EMBL" id="BLXT01007556">
    <property type="protein sequence ID" value="GFO39979.1"/>
    <property type="molecule type" value="Genomic_DNA"/>
</dbReference>
<keyword evidence="2" id="KW-1185">Reference proteome</keyword>
<dbReference type="AlphaFoldDB" id="A0AAV4D714"/>
<name>A0AAV4D714_9GAST</name>
<proteinExistence type="predicted"/>
<organism evidence="1 2">
    <name type="scientific">Plakobranchus ocellatus</name>
    <dbReference type="NCBI Taxonomy" id="259542"/>
    <lineage>
        <taxon>Eukaryota</taxon>
        <taxon>Metazoa</taxon>
        <taxon>Spiralia</taxon>
        <taxon>Lophotrochozoa</taxon>
        <taxon>Mollusca</taxon>
        <taxon>Gastropoda</taxon>
        <taxon>Heterobranchia</taxon>
        <taxon>Euthyneura</taxon>
        <taxon>Panpulmonata</taxon>
        <taxon>Sacoglossa</taxon>
        <taxon>Placobranchoidea</taxon>
        <taxon>Plakobranchidae</taxon>
        <taxon>Plakobranchus</taxon>
    </lineage>
</organism>